<keyword evidence="8" id="KW-1185">Reference proteome</keyword>
<keyword evidence="4 5" id="KW-0157">Chromophore</keyword>
<evidence type="ECO:0000256" key="4">
    <source>
        <dbReference type="ARBA" id="ARBA00022991"/>
    </source>
</evidence>
<dbReference type="SUPFAM" id="SSF52425">
    <property type="entry name" value="Cryptochrome/photolyase, N-terminal domain"/>
    <property type="match status" value="1"/>
</dbReference>
<comment type="caution">
    <text evidence="7">The sequence shown here is derived from an EMBL/GenBank/DDBJ whole genome shotgun (WGS) entry which is preliminary data.</text>
</comment>
<dbReference type="SUPFAM" id="SSF48173">
    <property type="entry name" value="Cryptochrome/photolyase FAD-binding domain"/>
    <property type="match status" value="1"/>
</dbReference>
<dbReference type="InterPro" id="IPR005101">
    <property type="entry name" value="Cryptochr/Photolyase_FAD-bd"/>
</dbReference>
<proteinExistence type="inferred from homology"/>
<dbReference type="Gene3D" id="1.25.40.80">
    <property type="match status" value="1"/>
</dbReference>
<dbReference type="Gene3D" id="1.10.579.10">
    <property type="entry name" value="DNA Cyclobutane Dipyrimidine Photolyase, subunit A, domain 3"/>
    <property type="match status" value="1"/>
</dbReference>
<dbReference type="PROSITE" id="PS00691">
    <property type="entry name" value="DNA_PHOTOLYASES_1_2"/>
    <property type="match status" value="1"/>
</dbReference>
<evidence type="ECO:0000256" key="2">
    <source>
        <dbReference type="ARBA" id="ARBA00022630"/>
    </source>
</evidence>
<dbReference type="InterPro" id="IPR006050">
    <property type="entry name" value="DNA_photolyase_N"/>
</dbReference>
<name>A0ABV9QKI6_9FIRM</name>
<keyword evidence="7" id="KW-0456">Lyase</keyword>
<evidence type="ECO:0000256" key="3">
    <source>
        <dbReference type="ARBA" id="ARBA00022827"/>
    </source>
</evidence>
<dbReference type="RefSeq" id="WP_379788419.1">
    <property type="nucleotide sequence ID" value="NZ_JBHSHL010000025.1"/>
</dbReference>
<evidence type="ECO:0000313" key="7">
    <source>
        <dbReference type="EMBL" id="MFC4804890.1"/>
    </source>
</evidence>
<dbReference type="PROSITE" id="PS51645">
    <property type="entry name" value="PHR_CRY_ALPHA_BETA"/>
    <property type="match status" value="1"/>
</dbReference>
<evidence type="ECO:0000256" key="5">
    <source>
        <dbReference type="RuleBase" id="RU004182"/>
    </source>
</evidence>
<accession>A0ABV9QKI6</accession>
<dbReference type="PRINTS" id="PR00147">
    <property type="entry name" value="DNAPHOTLYASE"/>
</dbReference>
<dbReference type="InterPro" id="IPR014729">
    <property type="entry name" value="Rossmann-like_a/b/a_fold"/>
</dbReference>
<dbReference type="InterPro" id="IPR018394">
    <property type="entry name" value="DNA_photolyase_1_CS_C"/>
</dbReference>
<dbReference type="PROSITE" id="PS00394">
    <property type="entry name" value="DNA_PHOTOLYASES_1_1"/>
    <property type="match status" value="1"/>
</dbReference>
<reference evidence="8" key="1">
    <citation type="journal article" date="2019" name="Int. J. Syst. Evol. Microbiol.">
        <title>The Global Catalogue of Microorganisms (GCM) 10K type strain sequencing project: providing services to taxonomists for standard genome sequencing and annotation.</title>
        <authorList>
            <consortium name="The Broad Institute Genomics Platform"/>
            <consortium name="The Broad Institute Genome Sequencing Center for Infectious Disease"/>
            <person name="Wu L."/>
            <person name="Ma J."/>
        </authorList>
    </citation>
    <scope>NUCLEOTIDE SEQUENCE [LARGE SCALE GENOMIC DNA]</scope>
    <source>
        <strain evidence="8">CCUG 46385</strain>
    </source>
</reference>
<comment type="cofactor">
    <cofactor evidence="1">
        <name>FAD</name>
        <dbReference type="ChEBI" id="CHEBI:57692"/>
    </cofactor>
</comment>
<dbReference type="Proteomes" id="UP001595916">
    <property type="component" value="Unassembled WGS sequence"/>
</dbReference>
<dbReference type="Pfam" id="PF00875">
    <property type="entry name" value="DNA_photolyase"/>
    <property type="match status" value="1"/>
</dbReference>
<keyword evidence="3 5" id="KW-0274">FAD</keyword>
<dbReference type="EMBL" id="JBHSHL010000025">
    <property type="protein sequence ID" value="MFC4804890.1"/>
    <property type="molecule type" value="Genomic_DNA"/>
</dbReference>
<gene>
    <name evidence="7" type="ORF">ACFO4R_07325</name>
</gene>
<dbReference type="InterPro" id="IPR036134">
    <property type="entry name" value="Crypto/Photolyase_FAD-like_sf"/>
</dbReference>
<evidence type="ECO:0000256" key="1">
    <source>
        <dbReference type="ARBA" id="ARBA00001974"/>
    </source>
</evidence>
<feature type="domain" description="Photolyase/cryptochrome alpha/beta" evidence="6">
    <location>
        <begin position="8"/>
        <end position="138"/>
    </location>
</feature>
<sequence>MEGSDTLSISIVWIRNDLRLEDNTALIEAVNNTGKDEKILLVFYLDPKQLKRGTYSHDYFFSALNTFYQRCLEQTLDMYFLYGDLEECFSKLIREFYTVNKIYFNIDDSGYGEMRDNQVKKILKKSNVGIMDYYDRHIHSAKEILKGDGSHYKVFTPYYNKWSQRLVRQVQEVDYDKLGKIILNDFSGRDREGREKFHEIVAGIDKDLSLLTGETVAEEVLQEFVHHRLADYDESRDYPYIDATSRLSKFLSTGQLSVRKAHQSLLEAPNSKGKETFIKELAWRDFYNMIYHFYPNQKEEEVVERYRTIRWDHDERKFEIWKEGKTGFPIVDAAMRQLKEEGWMHNRLRMIVASFFTKDLLMDWRMGENYFSQMLTDYDSASNIGGWQWAASVGTDAVPYFRIFNPSTQSKKFDPEGTFIKKYVRELKDIPTKYIHEPFRYAKQIDRECGIDIEKIYFEPIVDHKEQRLKALELFGV</sequence>
<comment type="similarity">
    <text evidence="5">Belongs to the DNA photolyase family.</text>
</comment>
<dbReference type="InterPro" id="IPR036155">
    <property type="entry name" value="Crypto/Photolyase_N_sf"/>
</dbReference>
<dbReference type="PANTHER" id="PTHR11455:SF9">
    <property type="entry name" value="CRYPTOCHROME CIRCADIAN CLOCK 5 ISOFORM X1"/>
    <property type="match status" value="1"/>
</dbReference>
<evidence type="ECO:0000313" key="8">
    <source>
        <dbReference type="Proteomes" id="UP001595916"/>
    </source>
</evidence>
<organism evidence="7 8">
    <name type="scientific">Filifactor villosus</name>
    <dbReference type="NCBI Taxonomy" id="29374"/>
    <lineage>
        <taxon>Bacteria</taxon>
        <taxon>Bacillati</taxon>
        <taxon>Bacillota</taxon>
        <taxon>Clostridia</taxon>
        <taxon>Peptostreptococcales</taxon>
        <taxon>Filifactoraceae</taxon>
        <taxon>Filifactor</taxon>
    </lineage>
</organism>
<evidence type="ECO:0000259" key="6">
    <source>
        <dbReference type="PROSITE" id="PS51645"/>
    </source>
</evidence>
<dbReference type="Gene3D" id="3.40.50.620">
    <property type="entry name" value="HUPs"/>
    <property type="match status" value="1"/>
</dbReference>
<dbReference type="InterPro" id="IPR002081">
    <property type="entry name" value="Cryptochrome/DNA_photolyase_1"/>
</dbReference>
<dbReference type="Pfam" id="PF03441">
    <property type="entry name" value="FAD_binding_7"/>
    <property type="match status" value="1"/>
</dbReference>
<keyword evidence="2 5" id="KW-0285">Flavoprotein</keyword>
<dbReference type="EC" id="4.1.99.3" evidence="7"/>
<protein>
    <submittedName>
        <fullName evidence="7">Cryptochrome/photolyase family protein</fullName>
        <ecNumber evidence="7">4.1.99.3</ecNumber>
    </submittedName>
</protein>
<dbReference type="PANTHER" id="PTHR11455">
    <property type="entry name" value="CRYPTOCHROME"/>
    <property type="match status" value="1"/>
</dbReference>
<dbReference type="GO" id="GO:0003904">
    <property type="term" value="F:deoxyribodipyrimidine photo-lyase activity"/>
    <property type="evidence" value="ECO:0007669"/>
    <property type="project" value="UniProtKB-EC"/>
</dbReference>